<dbReference type="Pfam" id="PF12697">
    <property type="entry name" value="Abhydrolase_6"/>
    <property type="match status" value="1"/>
</dbReference>
<dbReference type="InterPro" id="IPR029058">
    <property type="entry name" value="AB_hydrolase_fold"/>
</dbReference>
<dbReference type="InterPro" id="IPR000639">
    <property type="entry name" value="Epox_hydrolase-like"/>
</dbReference>
<feature type="domain" description="AB hydrolase-1" evidence="1">
    <location>
        <begin position="28"/>
        <end position="300"/>
    </location>
</feature>
<organism evidence="2 3">
    <name type="scientific">Conexibacter stalactiti</name>
    <dbReference type="NCBI Taxonomy" id="1940611"/>
    <lineage>
        <taxon>Bacteria</taxon>
        <taxon>Bacillati</taxon>
        <taxon>Actinomycetota</taxon>
        <taxon>Thermoleophilia</taxon>
        <taxon>Solirubrobacterales</taxon>
        <taxon>Conexibacteraceae</taxon>
        <taxon>Conexibacter</taxon>
    </lineage>
</organism>
<dbReference type="SUPFAM" id="SSF53474">
    <property type="entry name" value="alpha/beta-Hydrolases"/>
    <property type="match status" value="1"/>
</dbReference>
<keyword evidence="3" id="KW-1185">Reference proteome</keyword>
<keyword evidence="2" id="KW-0378">Hydrolase</keyword>
<dbReference type="InterPro" id="IPR000073">
    <property type="entry name" value="AB_hydrolase_1"/>
</dbReference>
<protein>
    <submittedName>
        <fullName evidence="2">Alpha/beta fold hydrolase</fullName>
    </submittedName>
</protein>
<reference evidence="3" key="1">
    <citation type="submission" date="2023-07" db="EMBL/GenBank/DDBJ databases">
        <title>Conexibacter stalactiti sp. nov., isolated from stalactites in a lava cave and emended description of the genus Conexibacter.</title>
        <authorList>
            <person name="Lee S.D."/>
        </authorList>
    </citation>
    <scope>NUCLEOTIDE SEQUENCE [LARGE SCALE GENOMIC DNA]</scope>
    <source>
        <strain evidence="3">KCTC 39840</strain>
    </source>
</reference>
<dbReference type="Proteomes" id="UP001284601">
    <property type="component" value="Unassembled WGS sequence"/>
</dbReference>
<reference evidence="2 3" key="2">
    <citation type="submission" date="2023-10" db="EMBL/GenBank/DDBJ databases">
        <authorList>
            <person name="Han X.F."/>
        </authorList>
    </citation>
    <scope>NUCLEOTIDE SEQUENCE [LARGE SCALE GENOMIC DNA]</scope>
    <source>
        <strain evidence="2 3">KCTC 39840</strain>
    </source>
</reference>
<dbReference type="PRINTS" id="PR00412">
    <property type="entry name" value="EPOXHYDRLASE"/>
</dbReference>
<accession>A0ABU4HZP9</accession>
<dbReference type="GO" id="GO:0016787">
    <property type="term" value="F:hydrolase activity"/>
    <property type="evidence" value="ECO:0007669"/>
    <property type="project" value="UniProtKB-KW"/>
</dbReference>
<dbReference type="PANTHER" id="PTHR43689:SF8">
    <property type="entry name" value="ALPHA_BETA-HYDROLASES SUPERFAMILY PROTEIN"/>
    <property type="match status" value="1"/>
</dbReference>
<proteinExistence type="predicted"/>
<dbReference type="EMBL" id="JAWSTH010000092">
    <property type="protein sequence ID" value="MDW5597544.1"/>
    <property type="molecule type" value="Genomic_DNA"/>
</dbReference>
<name>A0ABU4HZP9_9ACTN</name>
<dbReference type="PANTHER" id="PTHR43689">
    <property type="entry name" value="HYDROLASE"/>
    <property type="match status" value="1"/>
</dbReference>
<evidence type="ECO:0000313" key="3">
    <source>
        <dbReference type="Proteomes" id="UP001284601"/>
    </source>
</evidence>
<dbReference type="Gene3D" id="3.40.50.1820">
    <property type="entry name" value="alpha/beta hydrolase"/>
    <property type="match status" value="1"/>
</dbReference>
<comment type="caution">
    <text evidence="2">The sequence shown here is derived from an EMBL/GenBank/DDBJ whole genome shotgun (WGS) entry which is preliminary data.</text>
</comment>
<dbReference type="RefSeq" id="WP_318600010.1">
    <property type="nucleotide sequence ID" value="NZ_JAWSTH010000092.1"/>
</dbReference>
<evidence type="ECO:0000259" key="1">
    <source>
        <dbReference type="Pfam" id="PF12697"/>
    </source>
</evidence>
<sequence length="313" mass="33778">MEPLFEHRMQFAGVETRVLELEGRGDPFVLFHGWSDSADTWRHVLALLARHERRAIAVDLPGFGAAQAAGEGPLLPQLDAFGAEAIAYAAADIRPARGRTRARRGAAARRGRSGRARGRRAVVVGNSLGGCVALRLAERGTVGGVAIERVVALAPAGLEMAGWFRIVERDPVVRSLLALPLPLPGRAVQEVVGRVYGALAFAHANAIEPGVVRAFARHHPDRAAVARLLASGRRLLPELKDCFELSAIDCPVQLIWGDRDRMVYASGAQRVLDEVAGARLELLEDCGHCPQIERPDRVVELLLQEALPAVRAA</sequence>
<evidence type="ECO:0000313" key="2">
    <source>
        <dbReference type="EMBL" id="MDW5597544.1"/>
    </source>
</evidence>
<gene>
    <name evidence="2" type="ORF">R7226_24555</name>
</gene>